<comment type="subcellular location">
    <subcellularLocation>
        <location evidence="1">Cell outer membrane</location>
    </subcellularLocation>
</comment>
<dbReference type="SUPFAM" id="SSF48452">
    <property type="entry name" value="TPR-like"/>
    <property type="match status" value="1"/>
</dbReference>
<evidence type="ECO:0000256" key="3">
    <source>
        <dbReference type="ARBA" id="ARBA00022729"/>
    </source>
</evidence>
<dbReference type="InterPro" id="IPR011990">
    <property type="entry name" value="TPR-like_helical_dom_sf"/>
</dbReference>
<keyword evidence="9" id="KW-1185">Reference proteome</keyword>
<reference evidence="8 9" key="1">
    <citation type="submission" date="2020-08" db="EMBL/GenBank/DDBJ databases">
        <title>Genome public.</title>
        <authorList>
            <person name="Liu C."/>
            <person name="Sun Q."/>
        </authorList>
    </citation>
    <scope>NUCLEOTIDE SEQUENCE [LARGE SCALE GENOMIC DNA]</scope>
    <source>
        <strain evidence="8 9">NSJ-56</strain>
    </source>
</reference>
<dbReference type="InterPro" id="IPR012944">
    <property type="entry name" value="SusD_RagB_dom"/>
</dbReference>
<evidence type="ECO:0000256" key="5">
    <source>
        <dbReference type="ARBA" id="ARBA00023237"/>
    </source>
</evidence>
<evidence type="ECO:0000313" key="8">
    <source>
        <dbReference type="EMBL" id="MBC5620344.1"/>
    </source>
</evidence>
<dbReference type="Proteomes" id="UP000646484">
    <property type="component" value="Unassembled WGS sequence"/>
</dbReference>
<dbReference type="Gene3D" id="1.25.40.390">
    <property type="match status" value="1"/>
</dbReference>
<proteinExistence type="inferred from homology"/>
<evidence type="ECO:0000256" key="6">
    <source>
        <dbReference type="SAM" id="SignalP"/>
    </source>
</evidence>
<name>A0ABR7CXL4_9BACT</name>
<evidence type="ECO:0000259" key="7">
    <source>
        <dbReference type="Pfam" id="PF07980"/>
    </source>
</evidence>
<keyword evidence="5" id="KW-0998">Cell outer membrane</keyword>
<keyword evidence="3 6" id="KW-0732">Signal</keyword>
<comment type="caution">
    <text evidence="8">The sequence shown here is derived from an EMBL/GenBank/DDBJ whole genome shotgun (WGS) entry which is preliminary data.</text>
</comment>
<protein>
    <submittedName>
        <fullName evidence="8">RagB/SusD family nutrient uptake outer membrane protein</fullName>
    </submittedName>
</protein>
<feature type="chain" id="PRO_5046148731" evidence="6">
    <location>
        <begin position="21"/>
        <end position="460"/>
    </location>
</feature>
<evidence type="ECO:0000256" key="4">
    <source>
        <dbReference type="ARBA" id="ARBA00023136"/>
    </source>
</evidence>
<keyword evidence="4" id="KW-0472">Membrane</keyword>
<dbReference type="RefSeq" id="WP_186975150.1">
    <property type="nucleotide sequence ID" value="NZ_JACOOH010000002.1"/>
</dbReference>
<evidence type="ECO:0000256" key="2">
    <source>
        <dbReference type="ARBA" id="ARBA00006275"/>
    </source>
</evidence>
<comment type="similarity">
    <text evidence="2">Belongs to the SusD family.</text>
</comment>
<feature type="domain" description="RagB/SusD" evidence="7">
    <location>
        <begin position="335"/>
        <end position="442"/>
    </location>
</feature>
<sequence length="460" mass="51506">MKKYYIVVLSLLLFSACNDWFDVAPKEDYIDEEALFSSESAFRNAMNGIYTEIRDRDLYGANLTLGGVEFLGQTFVPDEALKPISDFNYESSLVRGMASGIWVKMYHAIYSCNNLTRLLQKKKEVVFVEGSREMMLAELKALRATLHYELVRLFHPSVTADANFKGVVWMEGTKAEPLSLTNLELVTKIVQEFTAAIDELKKYDPISTGESYNTDALFGTKPADRVWKMNYYAALGMKARVSLVLGTSAGYTDARSCADAIIDDGYFAFATTAGTDLGFSVEHLWGLAPADKDFSVLSNELFAERGIPLSDVVDAASWKASAADDLRFKWFKTDLVSMLPKFDSTSLVKDSETSPRIPMIKLGEAYLIAAEAALQQSDLAGAYGYLSTFINKRFSRTTLTEHSTPEEFRAEIRTQYVREFLGEGQLFYNYKRWNLSSIPSYTGGSTDMTAAKYTWPIPVN</sequence>
<evidence type="ECO:0000256" key="1">
    <source>
        <dbReference type="ARBA" id="ARBA00004442"/>
    </source>
</evidence>
<dbReference type="Pfam" id="PF07980">
    <property type="entry name" value="SusD_RagB"/>
    <property type="match status" value="1"/>
</dbReference>
<accession>A0ABR7CXL4</accession>
<organism evidence="8 9">
    <name type="scientific">Butyricimonas hominis</name>
    <dbReference type="NCBI Taxonomy" id="2763032"/>
    <lineage>
        <taxon>Bacteria</taxon>
        <taxon>Pseudomonadati</taxon>
        <taxon>Bacteroidota</taxon>
        <taxon>Bacteroidia</taxon>
        <taxon>Bacteroidales</taxon>
        <taxon>Odoribacteraceae</taxon>
        <taxon>Butyricimonas</taxon>
    </lineage>
</organism>
<evidence type="ECO:0000313" key="9">
    <source>
        <dbReference type="Proteomes" id="UP000646484"/>
    </source>
</evidence>
<dbReference type="PROSITE" id="PS51257">
    <property type="entry name" value="PROKAR_LIPOPROTEIN"/>
    <property type="match status" value="1"/>
</dbReference>
<gene>
    <name evidence="8" type="ORF">H8S64_04465</name>
</gene>
<dbReference type="EMBL" id="JACOOH010000002">
    <property type="protein sequence ID" value="MBC5620344.1"/>
    <property type="molecule type" value="Genomic_DNA"/>
</dbReference>
<feature type="signal peptide" evidence="6">
    <location>
        <begin position="1"/>
        <end position="20"/>
    </location>
</feature>